<proteinExistence type="predicted"/>
<name>A0AAN6GBN5_9BASI</name>
<dbReference type="Gene3D" id="3.90.180.10">
    <property type="entry name" value="Medium-chain alcohol dehydrogenases, catalytic domain"/>
    <property type="match status" value="1"/>
</dbReference>
<dbReference type="PANTHER" id="PTHR11695">
    <property type="entry name" value="ALCOHOL DEHYDROGENASE RELATED"/>
    <property type="match status" value="1"/>
</dbReference>
<dbReference type="InterPro" id="IPR013154">
    <property type="entry name" value="ADH-like_N"/>
</dbReference>
<dbReference type="SMART" id="SM00829">
    <property type="entry name" value="PKS_ER"/>
    <property type="match status" value="1"/>
</dbReference>
<dbReference type="GO" id="GO:0016491">
    <property type="term" value="F:oxidoreductase activity"/>
    <property type="evidence" value="ECO:0007669"/>
    <property type="project" value="InterPro"/>
</dbReference>
<dbReference type="Proteomes" id="UP001176521">
    <property type="component" value="Unassembled WGS sequence"/>
</dbReference>
<dbReference type="SUPFAM" id="SSF51735">
    <property type="entry name" value="NAD(P)-binding Rossmann-fold domains"/>
    <property type="match status" value="1"/>
</dbReference>
<dbReference type="CDD" id="cd08267">
    <property type="entry name" value="MDR1"/>
    <property type="match status" value="1"/>
</dbReference>
<dbReference type="PANTHER" id="PTHR11695:SF294">
    <property type="entry name" value="RETICULON-4-INTERACTING PROTEIN 1, MITOCHONDRIAL"/>
    <property type="match status" value="1"/>
</dbReference>
<dbReference type="Pfam" id="PF13602">
    <property type="entry name" value="ADH_zinc_N_2"/>
    <property type="match status" value="1"/>
</dbReference>
<evidence type="ECO:0000259" key="1">
    <source>
        <dbReference type="SMART" id="SM00829"/>
    </source>
</evidence>
<dbReference type="Gene3D" id="3.40.50.720">
    <property type="entry name" value="NAD(P)-binding Rossmann-like Domain"/>
    <property type="match status" value="1"/>
</dbReference>
<gene>
    <name evidence="2" type="ORF">OC842_004470</name>
</gene>
<dbReference type="EMBL" id="JAPDMQ010000265">
    <property type="protein sequence ID" value="KAK0528717.1"/>
    <property type="molecule type" value="Genomic_DNA"/>
</dbReference>
<dbReference type="InterPro" id="IPR050700">
    <property type="entry name" value="YIM1/Zinc_Alcohol_DH_Fams"/>
</dbReference>
<feature type="domain" description="Enoyl reductase (ER)" evidence="1">
    <location>
        <begin position="17"/>
        <end position="354"/>
    </location>
</feature>
<dbReference type="Pfam" id="PF08240">
    <property type="entry name" value="ADH_N"/>
    <property type="match status" value="1"/>
</dbReference>
<keyword evidence="3" id="KW-1185">Reference proteome</keyword>
<dbReference type="InterPro" id="IPR036291">
    <property type="entry name" value="NAD(P)-bd_dom_sf"/>
</dbReference>
<dbReference type="SUPFAM" id="SSF50129">
    <property type="entry name" value="GroES-like"/>
    <property type="match status" value="1"/>
</dbReference>
<dbReference type="InterPro" id="IPR011032">
    <property type="entry name" value="GroES-like_sf"/>
</dbReference>
<comment type="caution">
    <text evidence="2">The sequence shown here is derived from an EMBL/GenBank/DDBJ whole genome shotgun (WGS) entry which is preliminary data.</text>
</comment>
<sequence length="358" mass="38358">MSAPTTASAWQIVRKGPVPDVLERRDIELPKLKSSQVLVKVTHASLNPVDYKLAALAPSFVQKLPRTAASDFSGIVLQLGSEALSKKYDWLRPEVAVFGTTPNLPPFKPWGALATYTVVESSEIQPVPLQSSAALHAGVSQESAAGLGIVSRTALAQVHYVHKGDRVFINGGTTAVGLLAADMALDKGASLVVVTASGSKAEFVKKRGVHAAIDYRTVNLVEELPKRYSSEPFDVVLDCIGSSNLHAASPAFLKPGGVWCNIGATFLSPNTSVFSWETLSFALWNLRAWLPAALGGHARPLVPTDPLKISWSDIHALLERGAIHPVVDKVFAFNETPDAYRYLIEGRALGKVVVQVSP</sequence>
<organism evidence="2 3">
    <name type="scientific">Tilletia horrida</name>
    <dbReference type="NCBI Taxonomy" id="155126"/>
    <lineage>
        <taxon>Eukaryota</taxon>
        <taxon>Fungi</taxon>
        <taxon>Dikarya</taxon>
        <taxon>Basidiomycota</taxon>
        <taxon>Ustilaginomycotina</taxon>
        <taxon>Exobasidiomycetes</taxon>
        <taxon>Tilletiales</taxon>
        <taxon>Tilletiaceae</taxon>
        <taxon>Tilletia</taxon>
    </lineage>
</organism>
<accession>A0AAN6GBN5</accession>
<evidence type="ECO:0000313" key="2">
    <source>
        <dbReference type="EMBL" id="KAK0528717.1"/>
    </source>
</evidence>
<protein>
    <recommendedName>
        <fullName evidence="1">Enoyl reductase (ER) domain-containing protein</fullName>
    </recommendedName>
</protein>
<dbReference type="InterPro" id="IPR020843">
    <property type="entry name" value="ER"/>
</dbReference>
<dbReference type="AlphaFoldDB" id="A0AAN6GBN5"/>
<evidence type="ECO:0000313" key="3">
    <source>
        <dbReference type="Proteomes" id="UP001176521"/>
    </source>
</evidence>
<reference evidence="2" key="1">
    <citation type="journal article" date="2023" name="PhytoFront">
        <title>Draft Genome Resources of Seven Strains of Tilletia horrida, Causal Agent of Kernel Smut of Rice.</title>
        <authorList>
            <person name="Khanal S."/>
            <person name="Antony Babu S."/>
            <person name="Zhou X.G."/>
        </authorList>
    </citation>
    <scope>NUCLEOTIDE SEQUENCE</scope>
    <source>
        <strain evidence="2">TX3</strain>
    </source>
</reference>